<keyword evidence="2" id="KW-0732">Signal</keyword>
<feature type="chain" id="PRO_5024973296" description="PASTA domain-containing protein" evidence="2">
    <location>
        <begin position="26"/>
        <end position="104"/>
    </location>
</feature>
<evidence type="ECO:0000259" key="3">
    <source>
        <dbReference type="PROSITE" id="PS51178"/>
    </source>
</evidence>
<protein>
    <recommendedName>
        <fullName evidence="3">PASTA domain-containing protein</fullName>
    </recommendedName>
</protein>
<dbReference type="KEGG" id="mjl:Mjls_0969"/>
<dbReference type="PROSITE" id="PS51178">
    <property type="entry name" value="PASTA"/>
    <property type="match status" value="1"/>
</dbReference>
<dbReference type="InterPro" id="IPR005543">
    <property type="entry name" value="PASTA_dom"/>
</dbReference>
<name>A0A5Q5CCB3_MYCSJ</name>
<feature type="signal peptide" evidence="2">
    <location>
        <begin position="1"/>
        <end position="25"/>
    </location>
</feature>
<dbReference type="EMBL" id="CP000580">
    <property type="protein sequence ID" value="ABN96778.1"/>
    <property type="molecule type" value="Genomic_DNA"/>
</dbReference>
<evidence type="ECO:0000256" key="2">
    <source>
        <dbReference type="SAM" id="SignalP"/>
    </source>
</evidence>
<reference evidence="4" key="1">
    <citation type="submission" date="2007-02" db="EMBL/GenBank/DDBJ databases">
        <title>Complete sequence of Mycobacterium sp. JLS.</title>
        <authorList>
            <consortium name="US DOE Joint Genome Institute"/>
            <person name="Copeland A."/>
            <person name="Lucas S."/>
            <person name="Lapidus A."/>
            <person name="Barry K."/>
            <person name="Detter J.C."/>
            <person name="Glavina del Rio T."/>
            <person name="Hammon N."/>
            <person name="Israni S."/>
            <person name="Dalin E."/>
            <person name="Tice H."/>
            <person name="Pitluck S."/>
            <person name="Chain P."/>
            <person name="Malfatti S."/>
            <person name="Shin M."/>
            <person name="Vergez L."/>
            <person name="Schmutz J."/>
            <person name="Larimer F."/>
            <person name="Land M."/>
            <person name="Hauser L."/>
            <person name="Kyrpides N."/>
            <person name="Mikhailova N."/>
            <person name="Miller C.D."/>
            <person name="Anderson A.J."/>
            <person name="Sims R.C."/>
            <person name="Richardson P."/>
        </authorList>
    </citation>
    <scope>NUCLEOTIDE SEQUENCE [LARGE SCALE GENOMIC DNA]</scope>
    <source>
        <strain evidence="4">JLS</strain>
    </source>
</reference>
<evidence type="ECO:0000313" key="4">
    <source>
        <dbReference type="EMBL" id="ABN96778.1"/>
    </source>
</evidence>
<sequence precursor="true">MKNRIAVGTIVFGASFALTAPPAMAAPPTWTMPDIRGMNLAAAEKAFTAATEGSGVKLTPVNLFGPGVVINLTNWTVCSQSPRAGGTIRAKSQPAVGVNRPNKC</sequence>
<accession>A0A5Q5CCB3</accession>
<dbReference type="Gene3D" id="3.30.10.20">
    <property type="match status" value="1"/>
</dbReference>
<evidence type="ECO:0000256" key="1">
    <source>
        <dbReference type="SAM" id="MobiDB-lite"/>
    </source>
</evidence>
<proteinExistence type="predicted"/>
<gene>
    <name evidence="4" type="ordered locus">Mjls_0969</name>
</gene>
<feature type="domain" description="PASTA" evidence="3">
    <location>
        <begin position="26"/>
        <end position="104"/>
    </location>
</feature>
<feature type="region of interest" description="Disordered" evidence="1">
    <location>
        <begin position="83"/>
        <end position="104"/>
    </location>
</feature>
<dbReference type="AlphaFoldDB" id="A0A5Q5CCB3"/>
<organism evidence="4">
    <name type="scientific">Mycobacterium sp. (strain JLS)</name>
    <dbReference type="NCBI Taxonomy" id="164757"/>
    <lineage>
        <taxon>Bacteria</taxon>
        <taxon>Bacillati</taxon>
        <taxon>Actinomycetota</taxon>
        <taxon>Actinomycetes</taxon>
        <taxon>Mycobacteriales</taxon>
        <taxon>Mycobacteriaceae</taxon>
        <taxon>Mycobacterium</taxon>
    </lineage>
</organism>